<evidence type="ECO:0000313" key="1">
    <source>
        <dbReference type="EMBL" id="RSD21980.1"/>
    </source>
</evidence>
<accession>A0A3R9EVM3</accession>
<dbReference type="RefSeq" id="WP_125307230.1">
    <property type="nucleotide sequence ID" value="NZ_RSEC01000032.1"/>
</dbReference>
<proteinExistence type="predicted"/>
<dbReference type="Proteomes" id="UP000267081">
    <property type="component" value="Unassembled WGS sequence"/>
</dbReference>
<reference evidence="1 2" key="1">
    <citation type="submission" date="2018-12" db="EMBL/GenBank/DDBJ databases">
        <title>Amycolatopsis eburnea sp. nov. actinomycete associate with arbuscular mycorrhiza fungal spore.</title>
        <authorList>
            <person name="Lumyong S."/>
            <person name="Chaiya L."/>
        </authorList>
    </citation>
    <scope>NUCLEOTIDE SEQUENCE [LARGE SCALE GENOMIC DNA]</scope>
    <source>
        <strain evidence="1 2">GLM-1</strain>
    </source>
</reference>
<gene>
    <name evidence="1" type="ORF">EIY87_09185</name>
</gene>
<sequence length="109" mass="11578">MTEILAVRPWGNGTTIHLYSAGYQPGKKKRHPADAVLCNGFGTTRNRDLVPISEALGWTTAAHRHDDGCGHAPWRWCRPCLGHAAVLAGMADEAAAAIAKHLQTASGAP</sequence>
<dbReference type="AlphaFoldDB" id="A0A3R9EVM3"/>
<comment type="caution">
    <text evidence="1">The sequence shown here is derived from an EMBL/GenBank/DDBJ whole genome shotgun (WGS) entry which is preliminary data.</text>
</comment>
<evidence type="ECO:0000313" key="2">
    <source>
        <dbReference type="Proteomes" id="UP000267081"/>
    </source>
</evidence>
<dbReference type="OrthoDB" id="9910255at2"/>
<protein>
    <submittedName>
        <fullName evidence="1">Uncharacterized protein</fullName>
    </submittedName>
</protein>
<name>A0A3R9EVM3_9PSEU</name>
<organism evidence="1 2">
    <name type="scientific">Amycolatopsis eburnea</name>
    <dbReference type="NCBI Taxonomy" id="2267691"/>
    <lineage>
        <taxon>Bacteria</taxon>
        <taxon>Bacillati</taxon>
        <taxon>Actinomycetota</taxon>
        <taxon>Actinomycetes</taxon>
        <taxon>Pseudonocardiales</taxon>
        <taxon>Pseudonocardiaceae</taxon>
        <taxon>Amycolatopsis</taxon>
    </lineage>
</organism>
<dbReference type="EMBL" id="RSEC01000032">
    <property type="protein sequence ID" value="RSD21980.1"/>
    <property type="molecule type" value="Genomic_DNA"/>
</dbReference>
<keyword evidence="2" id="KW-1185">Reference proteome</keyword>